<dbReference type="VEuPathDB" id="MicrosporidiaDB:AEWQ_031260"/>
<dbReference type="AlphaFoldDB" id="M1KAQ5"/>
<evidence type="ECO:0000313" key="2">
    <source>
        <dbReference type="EMBL" id="AGE96412.1"/>
    </source>
</evidence>
<dbReference type="VEuPathDB" id="MicrosporidiaDB:ECU03_1320"/>
<gene>
    <name evidence="2" type="ORF">ECU03_1320</name>
</gene>
<organism evidence="2">
    <name type="scientific">Encephalitozoon cuniculi</name>
    <name type="common">Microsporidian parasite</name>
    <dbReference type="NCBI Taxonomy" id="6035"/>
    <lineage>
        <taxon>Eukaryota</taxon>
        <taxon>Fungi</taxon>
        <taxon>Fungi incertae sedis</taxon>
        <taxon>Microsporidia</taxon>
        <taxon>Unikaryonidae</taxon>
        <taxon>Encephalitozoon</taxon>
    </lineage>
</organism>
<keyword evidence="1" id="KW-0812">Transmembrane</keyword>
<dbReference type="VEuPathDB" id="MicrosporidiaDB:M970_031260"/>
<evidence type="ECO:0000256" key="1">
    <source>
        <dbReference type="SAM" id="Phobius"/>
    </source>
</evidence>
<protein>
    <submittedName>
        <fullName evidence="2">Uncharacterized protein</fullName>
    </submittedName>
</protein>
<accession>M1KAQ5</accession>
<dbReference type="VEuPathDB" id="MicrosporidiaDB:AEWR_031260"/>
<name>M1KAQ5_ENCCN</name>
<feature type="transmembrane region" description="Helical" evidence="1">
    <location>
        <begin position="62"/>
        <end position="83"/>
    </location>
</feature>
<feature type="transmembrane region" description="Helical" evidence="1">
    <location>
        <begin position="209"/>
        <end position="232"/>
    </location>
</feature>
<reference evidence="2" key="1">
    <citation type="journal article" date="2013" name="Eukaryot. Cell">
        <title>Extremely Reduced Levels of Heterozygosity in the Vertebrate Pathogen Encephalitozoon cuniculi.</title>
        <authorList>
            <person name="Selman M."/>
            <person name="Sak B."/>
            <person name="Kvac M."/>
            <person name="Farinelli L."/>
            <person name="Weiss L.M."/>
            <person name="Corradi N."/>
        </authorList>
    </citation>
    <scope>NUCLEOTIDE SEQUENCE</scope>
</reference>
<sequence length="296" mass="33107">MSCSMDVQKSEENEGRFLIRDNNKRKLQKIVSIFYATIMMYMGVACIDAFSKFIDYELRCVIYLSISGVFVALPCINVVAEVVAEAWALSTEDLEKSNVLRCVKMVLDLVVIGLITKEWWKKSLFYKGIGPQMTSRIILAAHTILLSQTILSGLESASLTAILSGALMMVATKIIEERKKFKELNSLLRTIIGFISHGVPKSFQKEVSAALESILPVFVIASLAVIVSGILMKLERKCMKNIKLPRKTLLFIYGIILILLALYIANDGKKKSIDIISDLENSFRRAATQILGKTWV</sequence>
<keyword evidence="1" id="KW-0472">Membrane</keyword>
<feature type="transmembrane region" description="Helical" evidence="1">
    <location>
        <begin position="244"/>
        <end position="265"/>
    </location>
</feature>
<feature type="transmembrane region" description="Helical" evidence="1">
    <location>
        <begin position="157"/>
        <end position="175"/>
    </location>
</feature>
<dbReference type="EMBL" id="KC513618">
    <property type="protein sequence ID" value="AGE96412.1"/>
    <property type="molecule type" value="Genomic_DNA"/>
</dbReference>
<dbReference type="VEuPathDB" id="MicrosporidiaDB:AEWD_031260"/>
<keyword evidence="1" id="KW-1133">Transmembrane helix</keyword>
<feature type="transmembrane region" description="Helical" evidence="1">
    <location>
        <begin position="30"/>
        <end position="50"/>
    </location>
</feature>
<proteinExistence type="predicted"/>